<accession>A0A853AL61</accession>
<reference evidence="4 5" key="1">
    <citation type="submission" date="2020-07" db="EMBL/GenBank/DDBJ databases">
        <title>Sequencing the genomes of 1000 actinobacteria strains.</title>
        <authorList>
            <person name="Klenk H.-P."/>
        </authorList>
    </citation>
    <scope>NUCLEOTIDE SEQUENCE [LARGE SCALE GENOMIC DNA]</scope>
    <source>
        <strain evidence="4 5">DSM 44065</strain>
    </source>
</reference>
<dbReference type="AlphaFoldDB" id="A0A853AL61"/>
<sequence>MRIEIVDYDHPDSRVLIDSLQQEYVERYGEEDLTPVDPAEFRPPRGLFLLGYLDGRPVVSGGWRSQDSDEPGFQDGDAELKRMFVVPGARGAGLARRMLAELERTAAEAGRKRMVLETGVRQPEAIGLYASAGYVEIDKFGVYQDDPLSRCFGKELS</sequence>
<evidence type="ECO:0000256" key="2">
    <source>
        <dbReference type="ARBA" id="ARBA00023315"/>
    </source>
</evidence>
<dbReference type="PROSITE" id="PS51186">
    <property type="entry name" value="GNAT"/>
    <property type="match status" value="1"/>
</dbReference>
<dbReference type="PANTHER" id="PTHR43877">
    <property type="entry name" value="AMINOALKYLPHOSPHONATE N-ACETYLTRANSFERASE-RELATED-RELATED"/>
    <property type="match status" value="1"/>
</dbReference>
<dbReference type="InterPro" id="IPR050832">
    <property type="entry name" value="Bact_Acetyltransf"/>
</dbReference>
<dbReference type="Pfam" id="PF00583">
    <property type="entry name" value="Acetyltransf_1"/>
    <property type="match status" value="1"/>
</dbReference>
<name>A0A853AL61_9PSEU</name>
<keyword evidence="5" id="KW-1185">Reference proteome</keyword>
<evidence type="ECO:0000313" key="4">
    <source>
        <dbReference type="EMBL" id="NYI82983.1"/>
    </source>
</evidence>
<dbReference type="SUPFAM" id="SSF55729">
    <property type="entry name" value="Acyl-CoA N-acyltransferases (Nat)"/>
    <property type="match status" value="1"/>
</dbReference>
<dbReference type="InterPro" id="IPR000182">
    <property type="entry name" value="GNAT_dom"/>
</dbReference>
<proteinExistence type="predicted"/>
<dbReference type="EMBL" id="JACCFJ010000001">
    <property type="protein sequence ID" value="NYI82983.1"/>
    <property type="molecule type" value="Genomic_DNA"/>
</dbReference>
<dbReference type="Gene3D" id="3.40.630.30">
    <property type="match status" value="1"/>
</dbReference>
<evidence type="ECO:0000256" key="1">
    <source>
        <dbReference type="ARBA" id="ARBA00022679"/>
    </source>
</evidence>
<protein>
    <submittedName>
        <fullName evidence="4">GNAT superfamily N-acetyltransferase</fullName>
    </submittedName>
</protein>
<feature type="domain" description="N-acetyltransferase" evidence="3">
    <location>
        <begin position="3"/>
        <end position="157"/>
    </location>
</feature>
<dbReference type="GO" id="GO:0016747">
    <property type="term" value="F:acyltransferase activity, transferring groups other than amino-acyl groups"/>
    <property type="evidence" value="ECO:0007669"/>
    <property type="project" value="InterPro"/>
</dbReference>
<dbReference type="InterPro" id="IPR016181">
    <property type="entry name" value="Acyl_CoA_acyltransferase"/>
</dbReference>
<gene>
    <name evidence="4" type="ORF">HNR68_001613</name>
</gene>
<keyword evidence="2" id="KW-0012">Acyltransferase</keyword>
<organism evidence="4 5">
    <name type="scientific">Saccharopolyspora hordei</name>
    <dbReference type="NCBI Taxonomy" id="1838"/>
    <lineage>
        <taxon>Bacteria</taxon>
        <taxon>Bacillati</taxon>
        <taxon>Actinomycetota</taxon>
        <taxon>Actinomycetes</taxon>
        <taxon>Pseudonocardiales</taxon>
        <taxon>Pseudonocardiaceae</taxon>
        <taxon>Saccharopolyspora</taxon>
    </lineage>
</organism>
<dbReference type="Proteomes" id="UP000587002">
    <property type="component" value="Unassembled WGS sequence"/>
</dbReference>
<dbReference type="PANTHER" id="PTHR43877:SF2">
    <property type="entry name" value="AMINOALKYLPHOSPHONATE N-ACETYLTRANSFERASE-RELATED"/>
    <property type="match status" value="1"/>
</dbReference>
<dbReference type="CDD" id="cd04301">
    <property type="entry name" value="NAT_SF"/>
    <property type="match status" value="1"/>
</dbReference>
<evidence type="ECO:0000313" key="5">
    <source>
        <dbReference type="Proteomes" id="UP000587002"/>
    </source>
</evidence>
<comment type="caution">
    <text evidence="4">The sequence shown here is derived from an EMBL/GenBank/DDBJ whole genome shotgun (WGS) entry which is preliminary data.</text>
</comment>
<keyword evidence="1 4" id="KW-0808">Transferase</keyword>
<evidence type="ECO:0000259" key="3">
    <source>
        <dbReference type="PROSITE" id="PS51186"/>
    </source>
</evidence>
<dbReference type="RefSeq" id="WP_179719149.1">
    <property type="nucleotide sequence ID" value="NZ_BAABFH010000001.1"/>
</dbReference>